<dbReference type="InterPro" id="IPR000182">
    <property type="entry name" value="GNAT_dom"/>
</dbReference>
<dbReference type="PANTHER" id="PTHR43138">
    <property type="entry name" value="ACETYLTRANSFERASE, GNAT FAMILY"/>
    <property type="match status" value="1"/>
</dbReference>
<dbReference type="OrthoDB" id="10264707at2759"/>
<dbReference type="eggNOG" id="ENOG502QRFX">
    <property type="taxonomic scope" value="Eukaryota"/>
</dbReference>
<evidence type="ECO:0000256" key="1">
    <source>
        <dbReference type="SAM" id="MobiDB-lite"/>
    </source>
</evidence>
<dbReference type="InterPro" id="IPR052742">
    <property type="entry name" value="Mito_N-acetyltransferase"/>
</dbReference>
<dbReference type="InterPro" id="IPR016181">
    <property type="entry name" value="Acyl_CoA_acyltransferase"/>
</dbReference>
<feature type="region of interest" description="Disordered" evidence="1">
    <location>
        <begin position="34"/>
        <end position="73"/>
    </location>
</feature>
<feature type="domain" description="N-acetyltransferase" evidence="2">
    <location>
        <begin position="222"/>
        <end position="380"/>
    </location>
</feature>
<protein>
    <recommendedName>
        <fullName evidence="2">N-acetyltransferase domain-containing protein</fullName>
    </recommendedName>
</protein>
<keyword evidence="4" id="KW-1185">Reference proteome</keyword>
<proteinExistence type="predicted"/>
<dbReference type="GO" id="GO:0016747">
    <property type="term" value="F:acyltransferase activity, transferring groups other than amino-acyl groups"/>
    <property type="evidence" value="ECO:0007669"/>
    <property type="project" value="InterPro"/>
</dbReference>
<dbReference type="EMBL" id="AGNL01019078">
    <property type="protein sequence ID" value="EJK62164.1"/>
    <property type="molecule type" value="Genomic_DNA"/>
</dbReference>
<sequence length="398" mass="43502">MARVDAPSVPMHALDSAWLECGLCPRHHGNVVESQSALLSTSETTRPQPGEDTTLPRHPTQPPARPPPARRPRPCPTDDICKQRCCCVSFGAPRRSKCQRHSRIPVCPTGDPNNHGYLLAIDDYFSLEKVGWAVFEHVYTALAGAAAAPGVASCRLHADRGRSKNLVASGGPAGSQTGTASPPVASVADRDAYAGDDKRVRGDTFGWDERFTLAAGLALMNLVIREGRSWPFEEDFTSIDGWRGYFLSHTAFVVRSLDCGEDSTDKHSRSTKGEVLGCFYIKPNFPGRCSHVCNGGFITAPRFRSLGVGRLMGNVFLRAARDLGYKSSYFNLVFKSNGGSVKLWESLGFERVATLENAARLEGLDEGELDTAYGYRFDLENKLPEDYLGIKPAPHRVN</sequence>
<gene>
    <name evidence="3" type="ORF">THAOC_17237</name>
</gene>
<feature type="compositionally biased region" description="Polar residues" evidence="1">
    <location>
        <begin position="34"/>
        <end position="47"/>
    </location>
</feature>
<comment type="caution">
    <text evidence="3">The sequence shown here is derived from an EMBL/GenBank/DDBJ whole genome shotgun (WGS) entry which is preliminary data.</text>
</comment>
<evidence type="ECO:0000259" key="2">
    <source>
        <dbReference type="PROSITE" id="PS51186"/>
    </source>
</evidence>
<dbReference type="GO" id="GO:0005634">
    <property type="term" value="C:nucleus"/>
    <property type="evidence" value="ECO:0007669"/>
    <property type="project" value="TreeGrafter"/>
</dbReference>
<evidence type="ECO:0000313" key="4">
    <source>
        <dbReference type="Proteomes" id="UP000266841"/>
    </source>
</evidence>
<dbReference type="PROSITE" id="PS51186">
    <property type="entry name" value="GNAT"/>
    <property type="match status" value="1"/>
</dbReference>
<organism evidence="3 4">
    <name type="scientific">Thalassiosira oceanica</name>
    <name type="common">Marine diatom</name>
    <dbReference type="NCBI Taxonomy" id="159749"/>
    <lineage>
        <taxon>Eukaryota</taxon>
        <taxon>Sar</taxon>
        <taxon>Stramenopiles</taxon>
        <taxon>Ochrophyta</taxon>
        <taxon>Bacillariophyta</taxon>
        <taxon>Coscinodiscophyceae</taxon>
        <taxon>Thalassiosirophycidae</taxon>
        <taxon>Thalassiosirales</taxon>
        <taxon>Thalassiosiraceae</taxon>
        <taxon>Thalassiosira</taxon>
    </lineage>
</organism>
<accession>K0SB75</accession>
<reference evidence="3 4" key="1">
    <citation type="journal article" date="2012" name="Genome Biol.">
        <title>Genome and low-iron response of an oceanic diatom adapted to chronic iron limitation.</title>
        <authorList>
            <person name="Lommer M."/>
            <person name="Specht M."/>
            <person name="Roy A.S."/>
            <person name="Kraemer L."/>
            <person name="Andreson R."/>
            <person name="Gutowska M.A."/>
            <person name="Wolf J."/>
            <person name="Bergner S.V."/>
            <person name="Schilhabel M.B."/>
            <person name="Klostermeier U.C."/>
            <person name="Beiko R.G."/>
            <person name="Rosenstiel P."/>
            <person name="Hippler M."/>
            <person name="Laroche J."/>
        </authorList>
    </citation>
    <scope>NUCLEOTIDE SEQUENCE [LARGE SCALE GENOMIC DNA]</scope>
    <source>
        <strain evidence="3 4">CCMP1005</strain>
    </source>
</reference>
<feature type="region of interest" description="Disordered" evidence="1">
    <location>
        <begin position="165"/>
        <end position="186"/>
    </location>
</feature>
<dbReference type="PANTHER" id="PTHR43138:SF1">
    <property type="entry name" value="N-ACETYLTRANSFERASE ACA1"/>
    <property type="match status" value="1"/>
</dbReference>
<dbReference type="Proteomes" id="UP000266841">
    <property type="component" value="Unassembled WGS sequence"/>
</dbReference>
<evidence type="ECO:0000313" key="3">
    <source>
        <dbReference type="EMBL" id="EJK62164.1"/>
    </source>
</evidence>
<dbReference type="SUPFAM" id="SSF55729">
    <property type="entry name" value="Acyl-CoA N-acyltransferases (Nat)"/>
    <property type="match status" value="1"/>
</dbReference>
<name>K0SB75_THAOC</name>
<dbReference type="AlphaFoldDB" id="K0SB75"/>
<dbReference type="Gene3D" id="3.40.630.30">
    <property type="match status" value="1"/>
</dbReference>
<dbReference type="Pfam" id="PF00583">
    <property type="entry name" value="Acetyltransf_1"/>
    <property type="match status" value="1"/>
</dbReference>